<evidence type="ECO:0000256" key="2">
    <source>
        <dbReference type="SAM" id="MobiDB-lite"/>
    </source>
</evidence>
<dbReference type="EMBL" id="JAPEUY010000007">
    <property type="protein sequence ID" value="KAJ4371413.1"/>
    <property type="molecule type" value="Genomic_DNA"/>
</dbReference>
<keyword evidence="5" id="KW-1185">Reference proteome</keyword>
<feature type="domain" description="Xylanolytic transcriptional activator regulatory" evidence="3">
    <location>
        <begin position="231"/>
        <end position="296"/>
    </location>
</feature>
<proteinExistence type="predicted"/>
<reference evidence="4" key="1">
    <citation type="submission" date="2022-10" db="EMBL/GenBank/DDBJ databases">
        <title>Tapping the CABI collections for fungal endophytes: first genome assemblies for Collariella, Neodidymelliopsis, Ascochyta clinopodiicola, Didymella pomorum, Didymosphaeria variabile, Neocosmospora piperis and Neocucurbitaria cava.</title>
        <authorList>
            <person name="Hill R."/>
        </authorList>
    </citation>
    <scope>NUCLEOTIDE SEQUENCE</scope>
    <source>
        <strain evidence="4">IMI 356814</strain>
    </source>
</reference>
<dbReference type="InterPro" id="IPR050987">
    <property type="entry name" value="AtrR-like"/>
</dbReference>
<evidence type="ECO:0000313" key="4">
    <source>
        <dbReference type="EMBL" id="KAJ4371413.1"/>
    </source>
</evidence>
<dbReference type="PANTHER" id="PTHR46910:SF23">
    <property type="entry name" value="THIAMINE REPRESSIBLE GENES REGULATORY PROTEIN THI1"/>
    <property type="match status" value="1"/>
</dbReference>
<dbReference type="Pfam" id="PF04082">
    <property type="entry name" value="Fungal_trans"/>
    <property type="match status" value="1"/>
</dbReference>
<dbReference type="AlphaFoldDB" id="A0A9W9CMN2"/>
<keyword evidence="1" id="KW-0539">Nucleus</keyword>
<dbReference type="GO" id="GO:0008270">
    <property type="term" value="F:zinc ion binding"/>
    <property type="evidence" value="ECO:0007669"/>
    <property type="project" value="InterPro"/>
</dbReference>
<dbReference type="GO" id="GO:0003677">
    <property type="term" value="F:DNA binding"/>
    <property type="evidence" value="ECO:0007669"/>
    <property type="project" value="InterPro"/>
</dbReference>
<dbReference type="PANTHER" id="PTHR46910">
    <property type="entry name" value="TRANSCRIPTION FACTOR PDR1"/>
    <property type="match status" value="1"/>
</dbReference>
<sequence length="653" mass="73499">MSKAERTERLEKVVRHVLGVTSLDDKELRAMSDSIGRSDVPNPGGRQLDAENSLLNFSQQLERKLVDAQKSHHQMEDEFEGESEDGDDAIATFCQSPTPTTTPGDRFFTSVQAILPPRDIAHHLVEVCFDYVQCNSFYAEEAWVYKQLDNCYGDMSPLSERDIPTVATILMTMALGTQFTSDLSLDHLGNVMYERTTSILPVLIKLSNFESVRACLLLATYLFPVDLSGLAYTYLGLGIHMATRNNMHIACHGEVELRVWWTLYTFYQRARIFHGRAATLSNAEVSVRRPRFLPELEPRNGVSNFSNQVILIEITVILEKIANEIAQLRKRWNGVHIANLLALRKNLMDTKQDLPSLDPDCREEVSTARLRLDIHLSLFYWHARLFLGRPFLLDQPTTIRTTEEEQAPSPEDKHMTAAALLAQDSTDAAVNIIQLCNLIYNKIGLARASYATEFTSCRAAMLVLIAKGINDKKSSVLGELLDQGLELIQHMALGQNQASSEARVIVALQRAITRLHRKSHLVTSSNEALQDTLSHDHLKQWDMLWQQQSPADHSNDIEPPIEGTYGQVATGPEHLTTDALDQNGHHPFETDFDDLWSTIFNSQLNEFNLVHRAGTSSELPQLDQQVDISGRSTYDQTLRKSSDNLEANGKAQH</sequence>
<accession>A0A9W9CMN2</accession>
<dbReference type="SMART" id="SM00906">
    <property type="entry name" value="Fungal_trans"/>
    <property type="match status" value="1"/>
</dbReference>
<name>A0A9W9CMN2_9PLEO</name>
<dbReference type="GO" id="GO:0006351">
    <property type="term" value="P:DNA-templated transcription"/>
    <property type="evidence" value="ECO:0007669"/>
    <property type="project" value="InterPro"/>
</dbReference>
<dbReference type="InterPro" id="IPR007219">
    <property type="entry name" value="XnlR_reg_dom"/>
</dbReference>
<evidence type="ECO:0000313" key="5">
    <source>
        <dbReference type="Proteomes" id="UP001140560"/>
    </source>
</evidence>
<gene>
    <name evidence="4" type="ORF">N0V83_004630</name>
</gene>
<feature type="compositionally biased region" description="Polar residues" evidence="2">
    <location>
        <begin position="93"/>
        <end position="102"/>
    </location>
</feature>
<dbReference type="GO" id="GO:0003700">
    <property type="term" value="F:DNA-binding transcription factor activity"/>
    <property type="evidence" value="ECO:0007669"/>
    <property type="project" value="InterPro"/>
</dbReference>
<dbReference type="Proteomes" id="UP001140560">
    <property type="component" value="Unassembled WGS sequence"/>
</dbReference>
<dbReference type="CDD" id="cd12148">
    <property type="entry name" value="fungal_TF_MHR"/>
    <property type="match status" value="1"/>
</dbReference>
<feature type="compositionally biased region" description="Acidic residues" evidence="2">
    <location>
        <begin position="77"/>
        <end position="88"/>
    </location>
</feature>
<comment type="caution">
    <text evidence="4">The sequence shown here is derived from an EMBL/GenBank/DDBJ whole genome shotgun (WGS) entry which is preliminary data.</text>
</comment>
<dbReference type="OrthoDB" id="3266505at2759"/>
<evidence type="ECO:0000256" key="1">
    <source>
        <dbReference type="ARBA" id="ARBA00023242"/>
    </source>
</evidence>
<evidence type="ECO:0000259" key="3">
    <source>
        <dbReference type="SMART" id="SM00906"/>
    </source>
</evidence>
<feature type="region of interest" description="Disordered" evidence="2">
    <location>
        <begin position="71"/>
        <end position="102"/>
    </location>
</feature>
<organism evidence="4 5">
    <name type="scientific">Neocucurbitaria cava</name>
    <dbReference type="NCBI Taxonomy" id="798079"/>
    <lineage>
        <taxon>Eukaryota</taxon>
        <taxon>Fungi</taxon>
        <taxon>Dikarya</taxon>
        <taxon>Ascomycota</taxon>
        <taxon>Pezizomycotina</taxon>
        <taxon>Dothideomycetes</taxon>
        <taxon>Pleosporomycetidae</taxon>
        <taxon>Pleosporales</taxon>
        <taxon>Pleosporineae</taxon>
        <taxon>Cucurbitariaceae</taxon>
        <taxon>Neocucurbitaria</taxon>
    </lineage>
</organism>
<feature type="region of interest" description="Disordered" evidence="2">
    <location>
        <begin position="549"/>
        <end position="583"/>
    </location>
</feature>
<protein>
    <recommendedName>
        <fullName evidence="3">Xylanolytic transcriptional activator regulatory domain-containing protein</fullName>
    </recommendedName>
</protein>